<dbReference type="Proteomes" id="UP000030153">
    <property type="component" value="Unassembled WGS sequence"/>
</dbReference>
<name>A0A0A2VGK4_9BACI</name>
<dbReference type="EMBL" id="AVBG01000002">
    <property type="protein sequence ID" value="KGP92755.1"/>
    <property type="molecule type" value="Genomic_DNA"/>
</dbReference>
<keyword evidence="2" id="KW-1185">Reference proteome</keyword>
<reference evidence="1 2" key="1">
    <citation type="submission" date="2013-08" db="EMBL/GenBank/DDBJ databases">
        <title>Genome of Pontibacillus chungwhensis.</title>
        <authorList>
            <person name="Wang Q."/>
            <person name="Wang G."/>
        </authorList>
    </citation>
    <scope>NUCLEOTIDE SEQUENCE [LARGE SCALE GENOMIC DNA]</scope>
    <source>
        <strain evidence="1 2">BH030062</strain>
    </source>
</reference>
<evidence type="ECO:0000313" key="2">
    <source>
        <dbReference type="Proteomes" id="UP000030153"/>
    </source>
</evidence>
<organism evidence="1 2">
    <name type="scientific">Pontibacillus chungwhensis BH030062</name>
    <dbReference type="NCBI Taxonomy" id="1385513"/>
    <lineage>
        <taxon>Bacteria</taxon>
        <taxon>Bacillati</taxon>
        <taxon>Bacillota</taxon>
        <taxon>Bacilli</taxon>
        <taxon>Bacillales</taxon>
        <taxon>Bacillaceae</taxon>
        <taxon>Pontibacillus</taxon>
    </lineage>
</organism>
<dbReference type="AlphaFoldDB" id="A0A0A2VGK4"/>
<protein>
    <submittedName>
        <fullName evidence="1">Uncharacterized protein</fullName>
    </submittedName>
</protein>
<accession>A0A0A2VGK4</accession>
<evidence type="ECO:0000313" key="1">
    <source>
        <dbReference type="EMBL" id="KGP92755.1"/>
    </source>
</evidence>
<dbReference type="STRING" id="1385513.N780_14920"/>
<comment type="caution">
    <text evidence="1">The sequence shown here is derived from an EMBL/GenBank/DDBJ whole genome shotgun (WGS) entry which is preliminary data.</text>
</comment>
<proteinExistence type="predicted"/>
<sequence>MASFDFVAGRDGLSRTFRPLSQDSQIGHVSVTQYKVKVVREFARLLWHSELRGDPGKREAVEEAPQLATERE</sequence>
<gene>
    <name evidence="1" type="ORF">N780_14920</name>
</gene>